<protein>
    <submittedName>
        <fullName evidence="2">Uncharacterized protein</fullName>
    </submittedName>
</protein>
<dbReference type="AlphaFoldDB" id="A0A8T2S7Q6"/>
<evidence type="ECO:0000313" key="3">
    <source>
        <dbReference type="Proteomes" id="UP000825935"/>
    </source>
</evidence>
<keyword evidence="3" id="KW-1185">Reference proteome</keyword>
<dbReference type="Proteomes" id="UP000825935">
    <property type="component" value="Chromosome 21"/>
</dbReference>
<accession>A0A8T2S7Q6</accession>
<proteinExistence type="predicted"/>
<name>A0A8T2S7Q6_CERRI</name>
<sequence>MRVSEREREGHLPNLDSVRLISLNMQSATALISAAAAAATPCGAAYPLAGEAGSAISFMCAALASSRSPSLKSSSPRRRRHSLSSFPVNSAEQDYDSYDGRKSVFSAEAYEEFEGDEGQIEGVGPELKGFALKPKQMAASDASRSDPNVEYVRTKSKTMFPAEVYSEAGGELLDPVYQKGVSLGNSATAK</sequence>
<feature type="region of interest" description="Disordered" evidence="1">
    <location>
        <begin position="68"/>
        <end position="96"/>
    </location>
</feature>
<comment type="caution">
    <text evidence="2">The sequence shown here is derived from an EMBL/GenBank/DDBJ whole genome shotgun (WGS) entry which is preliminary data.</text>
</comment>
<evidence type="ECO:0000313" key="2">
    <source>
        <dbReference type="EMBL" id="KAH7314618.1"/>
    </source>
</evidence>
<reference evidence="2" key="1">
    <citation type="submission" date="2021-08" db="EMBL/GenBank/DDBJ databases">
        <title>WGS assembly of Ceratopteris richardii.</title>
        <authorList>
            <person name="Marchant D.B."/>
            <person name="Chen G."/>
            <person name="Jenkins J."/>
            <person name="Shu S."/>
            <person name="Leebens-Mack J."/>
            <person name="Grimwood J."/>
            <person name="Schmutz J."/>
            <person name="Soltis P."/>
            <person name="Soltis D."/>
            <person name="Chen Z.-H."/>
        </authorList>
    </citation>
    <scope>NUCLEOTIDE SEQUENCE</scope>
    <source>
        <strain evidence="2">Whitten #5841</strain>
        <tissue evidence="2">Leaf</tissue>
    </source>
</reference>
<evidence type="ECO:0000256" key="1">
    <source>
        <dbReference type="SAM" id="MobiDB-lite"/>
    </source>
</evidence>
<dbReference type="EMBL" id="CM035426">
    <property type="protein sequence ID" value="KAH7314618.1"/>
    <property type="molecule type" value="Genomic_DNA"/>
</dbReference>
<organism evidence="2 3">
    <name type="scientific">Ceratopteris richardii</name>
    <name type="common">Triangle waterfern</name>
    <dbReference type="NCBI Taxonomy" id="49495"/>
    <lineage>
        <taxon>Eukaryota</taxon>
        <taxon>Viridiplantae</taxon>
        <taxon>Streptophyta</taxon>
        <taxon>Embryophyta</taxon>
        <taxon>Tracheophyta</taxon>
        <taxon>Polypodiopsida</taxon>
        <taxon>Polypodiidae</taxon>
        <taxon>Polypodiales</taxon>
        <taxon>Pteridineae</taxon>
        <taxon>Pteridaceae</taxon>
        <taxon>Parkerioideae</taxon>
        <taxon>Ceratopteris</taxon>
    </lineage>
</organism>
<gene>
    <name evidence="2" type="ORF">KP509_21G010900</name>
</gene>